<evidence type="ECO:0000313" key="2">
    <source>
        <dbReference type="EMBL" id="ELK06664.1"/>
    </source>
</evidence>
<dbReference type="InParanoid" id="L5K4L3"/>
<evidence type="ECO:0000256" key="1">
    <source>
        <dbReference type="SAM" id="MobiDB-lite"/>
    </source>
</evidence>
<name>L5K4L3_PTEAL</name>
<dbReference type="EMBL" id="KB031011">
    <property type="protein sequence ID" value="ELK06664.1"/>
    <property type="molecule type" value="Genomic_DNA"/>
</dbReference>
<protein>
    <submittedName>
        <fullName evidence="2">Uncharacterized protein</fullName>
    </submittedName>
</protein>
<organism evidence="2 3">
    <name type="scientific">Pteropus alecto</name>
    <name type="common">Black flying fox</name>
    <dbReference type="NCBI Taxonomy" id="9402"/>
    <lineage>
        <taxon>Eukaryota</taxon>
        <taxon>Metazoa</taxon>
        <taxon>Chordata</taxon>
        <taxon>Craniata</taxon>
        <taxon>Vertebrata</taxon>
        <taxon>Euteleostomi</taxon>
        <taxon>Mammalia</taxon>
        <taxon>Eutheria</taxon>
        <taxon>Laurasiatheria</taxon>
        <taxon>Chiroptera</taxon>
        <taxon>Yinpterochiroptera</taxon>
        <taxon>Pteropodoidea</taxon>
        <taxon>Pteropodidae</taxon>
        <taxon>Pteropodinae</taxon>
        <taxon>Pteropus</taxon>
    </lineage>
</organism>
<feature type="region of interest" description="Disordered" evidence="1">
    <location>
        <begin position="63"/>
        <end position="104"/>
    </location>
</feature>
<accession>L5K4L3</accession>
<evidence type="ECO:0000313" key="3">
    <source>
        <dbReference type="Proteomes" id="UP000010552"/>
    </source>
</evidence>
<sequence length="104" mass="10930">MYSSSQSRLPASAPLSSPGEHHTDVLFCAIAEDSHLKLEPWVMGNLGGLGSIVKRGGACGWRGGNGKPRESVRRDPECFSPPGPLGWYPGPSDFRGIGGAQPGQ</sequence>
<keyword evidence="3" id="KW-1185">Reference proteome</keyword>
<dbReference type="AlphaFoldDB" id="L5K4L3"/>
<proteinExistence type="predicted"/>
<feature type="compositionally biased region" description="Basic and acidic residues" evidence="1">
    <location>
        <begin position="67"/>
        <end position="77"/>
    </location>
</feature>
<gene>
    <name evidence="2" type="ORF">PAL_GLEAN10003682</name>
</gene>
<reference evidence="3" key="1">
    <citation type="journal article" date="2013" name="Science">
        <title>Comparative analysis of bat genomes provides insight into the evolution of flight and immunity.</title>
        <authorList>
            <person name="Zhang G."/>
            <person name="Cowled C."/>
            <person name="Shi Z."/>
            <person name="Huang Z."/>
            <person name="Bishop-Lilly K.A."/>
            <person name="Fang X."/>
            <person name="Wynne J.W."/>
            <person name="Xiong Z."/>
            <person name="Baker M.L."/>
            <person name="Zhao W."/>
            <person name="Tachedjian M."/>
            <person name="Zhu Y."/>
            <person name="Zhou P."/>
            <person name="Jiang X."/>
            <person name="Ng J."/>
            <person name="Yang L."/>
            <person name="Wu L."/>
            <person name="Xiao J."/>
            <person name="Feng Y."/>
            <person name="Chen Y."/>
            <person name="Sun X."/>
            <person name="Zhang Y."/>
            <person name="Marsh G.A."/>
            <person name="Crameri G."/>
            <person name="Broder C.C."/>
            <person name="Frey K.G."/>
            <person name="Wang L.F."/>
            <person name="Wang J."/>
        </authorList>
    </citation>
    <scope>NUCLEOTIDE SEQUENCE [LARGE SCALE GENOMIC DNA]</scope>
</reference>
<dbReference type="Proteomes" id="UP000010552">
    <property type="component" value="Unassembled WGS sequence"/>
</dbReference>